<dbReference type="PANTHER" id="PTHR43308">
    <property type="entry name" value="OUTER MEMBRANE PROTEIN ALPHA-RELATED"/>
    <property type="match status" value="1"/>
</dbReference>
<feature type="domain" description="SLH" evidence="3">
    <location>
        <begin position="115"/>
        <end position="178"/>
    </location>
</feature>
<dbReference type="Pfam" id="PF00395">
    <property type="entry name" value="SLH"/>
    <property type="match status" value="3"/>
</dbReference>
<feature type="region of interest" description="Disordered" evidence="1">
    <location>
        <begin position="1"/>
        <end position="21"/>
    </location>
</feature>
<dbReference type="Proteomes" id="UP000642509">
    <property type="component" value="Unassembled WGS sequence"/>
</dbReference>
<evidence type="ECO:0000313" key="5">
    <source>
        <dbReference type="Proteomes" id="UP000642509"/>
    </source>
</evidence>
<dbReference type="PROSITE" id="PS51272">
    <property type="entry name" value="SLH"/>
    <property type="match status" value="3"/>
</dbReference>
<evidence type="ECO:0000259" key="3">
    <source>
        <dbReference type="PROSITE" id="PS51272"/>
    </source>
</evidence>
<reference evidence="5" key="1">
    <citation type="journal article" date="2019" name="Int. J. Syst. Evol. Microbiol.">
        <title>The Global Catalogue of Microorganisms (GCM) 10K type strain sequencing project: providing services to taxonomists for standard genome sequencing and annotation.</title>
        <authorList>
            <consortium name="The Broad Institute Genomics Platform"/>
            <consortium name="The Broad Institute Genome Sequencing Center for Infectious Disease"/>
            <person name="Wu L."/>
            <person name="Ma J."/>
        </authorList>
    </citation>
    <scope>NUCLEOTIDE SEQUENCE [LARGE SCALE GENOMIC DNA]</scope>
    <source>
        <strain evidence="5">CGMCC 1.7064</strain>
    </source>
</reference>
<protein>
    <recommendedName>
        <fullName evidence="3">SLH domain-containing protein</fullName>
    </recommendedName>
</protein>
<dbReference type="Pfam" id="PF08486">
    <property type="entry name" value="SpoIID"/>
    <property type="match status" value="1"/>
</dbReference>
<dbReference type="RefSeq" id="WP_188804064.1">
    <property type="nucleotide sequence ID" value="NZ_BAAAOU010000003.1"/>
</dbReference>
<comment type="caution">
    <text evidence="4">The sequence shown here is derived from an EMBL/GenBank/DDBJ whole genome shotgun (WGS) entry which is preliminary data.</text>
</comment>
<dbReference type="InterPro" id="IPR051465">
    <property type="entry name" value="Cell_Envelope_Struct_Comp"/>
</dbReference>
<feature type="domain" description="SLH" evidence="3">
    <location>
        <begin position="52"/>
        <end position="114"/>
    </location>
</feature>
<dbReference type="InterPro" id="IPR013693">
    <property type="entry name" value="SpoIID/LytB_N"/>
</dbReference>
<keyword evidence="2" id="KW-0732">Signal</keyword>
<keyword evidence="5" id="KW-1185">Reference proteome</keyword>
<accession>A0ABQ2LQK8</accession>
<dbReference type="InterPro" id="IPR001119">
    <property type="entry name" value="SLH_dom"/>
</dbReference>
<organism evidence="4 5">
    <name type="scientific">Citricoccus zhacaiensis</name>
    <dbReference type="NCBI Taxonomy" id="489142"/>
    <lineage>
        <taxon>Bacteria</taxon>
        <taxon>Bacillati</taxon>
        <taxon>Actinomycetota</taxon>
        <taxon>Actinomycetes</taxon>
        <taxon>Micrococcales</taxon>
        <taxon>Micrococcaceae</taxon>
        <taxon>Citricoccus</taxon>
    </lineage>
</organism>
<evidence type="ECO:0000256" key="2">
    <source>
        <dbReference type="SAM" id="SignalP"/>
    </source>
</evidence>
<dbReference type="PANTHER" id="PTHR43308:SF1">
    <property type="entry name" value="OUTER MEMBRANE PROTEIN ALPHA"/>
    <property type="match status" value="1"/>
</dbReference>
<feature type="domain" description="SLH" evidence="3">
    <location>
        <begin position="180"/>
        <end position="239"/>
    </location>
</feature>
<feature type="compositionally biased region" description="Pro residues" evidence="1">
    <location>
        <begin position="1"/>
        <end position="11"/>
    </location>
</feature>
<dbReference type="EMBL" id="BMLQ01000001">
    <property type="protein sequence ID" value="GGO41910.1"/>
    <property type="molecule type" value="Genomic_DNA"/>
</dbReference>
<feature type="signal peptide" evidence="2">
    <location>
        <begin position="1"/>
        <end position="48"/>
    </location>
</feature>
<gene>
    <name evidence="4" type="ORF">GCM10010977_06590</name>
</gene>
<name>A0ABQ2LQK8_9MICC</name>
<proteinExistence type="predicted"/>
<sequence>MPITAPRPPVRPARRGRHGDSGWRRSLRRVLTLGLTISLALFATPALAAAQNTTSFPDVPAGTTYYEGVTWLIQNEITQGYVDGTFGVYDDVTRAQASAFLYRLMDSPTPTPTPAADGFPDVPQDSDWHAPVSWMVQEGIVSGYADGLFRPYRPITRGEMAKILFGVVDPDFTAPLESRFRDVPTDHPSYTYIAWMASAGVSNGYTDGTYRSGRNIGRGEAAKMIRAAAEVLGRDVSVVPPAFEVSGAGFGHGVGMSQYGARAMAELGNSARDILAFYYPGTELRDSTRRANETIRVHLTSPASTTIDGTDQLRVTAAGDTQVPTTDGAVRFSVKSGRVLATLPDGTQKRGSSVTLEWTGTRYWEPMMHSTVTVPKADGASKDLVLRHGRIIVTANGAGQLNVVNELRMNDEYLYGLAEMPSAWNSEALKTQAIAGRSYALRFMGTLKGDCDCHVTDETSSQKFTGWAKENEGTGGVYGKKWKAAVDATLSRRGSSVSSALSLWHGSAIAETSYSSSNGGYTRNAKDVWGNAVPYLVSRQDPYSLHQAANNPRASWTVPVSQAAVARAFGLHDVMTVTYTVGADRAAAVVTATAKDGTTATLSGHTFRSRVGIPSAWFSSVTPR</sequence>
<dbReference type="InterPro" id="IPR013486">
    <property type="entry name" value="SpoIID/LytB"/>
</dbReference>
<evidence type="ECO:0000256" key="1">
    <source>
        <dbReference type="SAM" id="MobiDB-lite"/>
    </source>
</evidence>
<feature type="chain" id="PRO_5046929651" description="SLH domain-containing protein" evidence="2">
    <location>
        <begin position="49"/>
        <end position="624"/>
    </location>
</feature>
<evidence type="ECO:0000313" key="4">
    <source>
        <dbReference type="EMBL" id="GGO41910.1"/>
    </source>
</evidence>
<dbReference type="NCBIfam" id="TIGR02669">
    <property type="entry name" value="SpoIID_LytB"/>
    <property type="match status" value="1"/>
</dbReference>